<dbReference type="SUPFAM" id="SSF140500">
    <property type="entry name" value="BAS1536-like"/>
    <property type="match status" value="1"/>
</dbReference>
<dbReference type="InterPro" id="IPR036638">
    <property type="entry name" value="HLH_DNA-bd_sf"/>
</dbReference>
<dbReference type="AlphaFoldDB" id="A0A6M6E2F9"/>
<dbReference type="Gene3D" id="4.10.280.10">
    <property type="entry name" value="Helix-loop-helix DNA-binding domain"/>
    <property type="match status" value="1"/>
</dbReference>
<name>A0A6M6E2F9_PRIMG</name>
<dbReference type="InterPro" id="IPR018540">
    <property type="entry name" value="Spo0E-like"/>
</dbReference>
<proteinExistence type="predicted"/>
<accession>A0A6M6E2F9</accession>
<gene>
    <name evidence="1" type="ORF">FDZ14_18330</name>
</gene>
<dbReference type="GO" id="GO:0046983">
    <property type="term" value="F:protein dimerization activity"/>
    <property type="evidence" value="ECO:0007669"/>
    <property type="project" value="InterPro"/>
</dbReference>
<evidence type="ECO:0000313" key="1">
    <source>
        <dbReference type="EMBL" id="QJX79834.1"/>
    </source>
</evidence>
<sequence length="57" mass="6647">MIGMGKKHVTKEVLLEEIERIREIMIYTALKEGLVSDNTVKVSQVLDRKLNELEEIY</sequence>
<evidence type="ECO:0000313" key="2">
    <source>
        <dbReference type="Proteomes" id="UP000501076"/>
    </source>
</evidence>
<dbReference type="Pfam" id="PF09388">
    <property type="entry name" value="SpoOE-like"/>
    <property type="match status" value="1"/>
</dbReference>
<dbReference type="Proteomes" id="UP000501076">
    <property type="component" value="Chromosome"/>
</dbReference>
<protein>
    <submittedName>
        <fullName evidence="1">Spo0E family sporulation regulatory protein-aspartic acid phosphatase</fullName>
    </submittedName>
</protein>
<dbReference type="InterPro" id="IPR037208">
    <property type="entry name" value="Spo0E-like_sf"/>
</dbReference>
<reference evidence="1 2" key="1">
    <citation type="submission" date="2019-10" db="EMBL/GenBank/DDBJ databases">
        <title>Complete genome sequences for adaption low water activity.</title>
        <authorList>
            <person name="Zhao L."/>
            <person name="Zhong J."/>
        </authorList>
    </citation>
    <scope>NUCLEOTIDE SEQUENCE [LARGE SCALE GENOMIC DNA]</scope>
    <source>
        <strain evidence="1 2">FDU301</strain>
    </source>
</reference>
<dbReference type="EMBL" id="CP045272">
    <property type="protein sequence ID" value="QJX79834.1"/>
    <property type="molecule type" value="Genomic_DNA"/>
</dbReference>
<organism evidence="1 2">
    <name type="scientific">Priestia megaterium</name>
    <name type="common">Bacillus megaterium</name>
    <dbReference type="NCBI Taxonomy" id="1404"/>
    <lineage>
        <taxon>Bacteria</taxon>
        <taxon>Bacillati</taxon>
        <taxon>Bacillota</taxon>
        <taxon>Bacilli</taxon>
        <taxon>Bacillales</taxon>
        <taxon>Bacillaceae</taxon>
        <taxon>Priestia</taxon>
    </lineage>
</organism>
<dbReference type="GO" id="GO:0043937">
    <property type="term" value="P:regulation of sporulation"/>
    <property type="evidence" value="ECO:0007669"/>
    <property type="project" value="InterPro"/>
</dbReference>